<dbReference type="EMBL" id="VBUI01000009">
    <property type="protein sequence ID" value="TLF51785.1"/>
    <property type="molecule type" value="Genomic_DNA"/>
</dbReference>
<dbReference type="InterPro" id="IPR018201">
    <property type="entry name" value="Ketoacyl_synth_AS"/>
</dbReference>
<dbReference type="GO" id="GO:0004315">
    <property type="term" value="F:3-oxoacyl-[acyl-carrier-protein] synthase activity"/>
    <property type="evidence" value="ECO:0007669"/>
    <property type="project" value="InterPro"/>
</dbReference>
<name>A0A5R8MIJ0_9GAMM</name>
<keyword evidence="3 4" id="KW-0808">Transferase</keyword>
<dbReference type="Pfam" id="PF02801">
    <property type="entry name" value="Ketoacyl-synt_C"/>
    <property type="match status" value="1"/>
</dbReference>
<dbReference type="InterPro" id="IPR014031">
    <property type="entry name" value="Ketoacyl_synth_C"/>
</dbReference>
<sequence>MPPDVTNKTDVTDVTTVQTHCRLHAPALVCPLGDDLSAIAARLFSGERGLTQSDALTPGLPLWLGAVTTPLPDDSAWPARHRSRNNRLLAAALTRLEPTLSNYLAEHPKARIGVVMGTSTSGIGETEAALPQRLASGDWPPDFHYCRHEIGAPSDFVAWRLGITGPAYTLSTACTSSAKALASARRLIQAGLCDAVVAGGADTLCQLTVNGFASLDAISAERCRPFAANRDGINLGEGAALFLVTGEADGIQFTGYGESSDAHHISAPRPDGEGAFQAMRQALDMAGVSPEQVNYLNLHGTATRQNDSMESLAVAALFPAGVACSSTKSLTGHTLGACGALEAAFCWLALRDGRLPPHLDVPDPELPLLAYCGQDAPHRPPNRTVRHTLSNAFAFGGNNIALLLEQAP</sequence>
<dbReference type="Proteomes" id="UP000306973">
    <property type="component" value="Unassembled WGS sequence"/>
</dbReference>
<dbReference type="InterPro" id="IPR000794">
    <property type="entry name" value="Beta-ketoacyl_synthase"/>
</dbReference>
<comment type="pathway">
    <text evidence="1">Lipid metabolism; fatty acid biosynthesis.</text>
</comment>
<accession>A0A5R8MIJ0</accession>
<comment type="caution">
    <text evidence="6">The sequence shown here is derived from an EMBL/GenBank/DDBJ whole genome shotgun (WGS) entry which is preliminary data.</text>
</comment>
<dbReference type="GO" id="GO:0005829">
    <property type="term" value="C:cytosol"/>
    <property type="evidence" value="ECO:0007669"/>
    <property type="project" value="TreeGrafter"/>
</dbReference>
<dbReference type="PANTHER" id="PTHR11712:SF320">
    <property type="entry name" value="BETA-KETOACYL SYNTHASE"/>
    <property type="match status" value="1"/>
</dbReference>
<dbReference type="PROSITE" id="PS52004">
    <property type="entry name" value="KS3_2"/>
    <property type="match status" value="1"/>
</dbReference>
<dbReference type="GO" id="GO:0006633">
    <property type="term" value="P:fatty acid biosynthetic process"/>
    <property type="evidence" value="ECO:0007669"/>
    <property type="project" value="UniProtKB-UniPathway"/>
</dbReference>
<evidence type="ECO:0000313" key="7">
    <source>
        <dbReference type="Proteomes" id="UP000306973"/>
    </source>
</evidence>
<dbReference type="CDD" id="cd00834">
    <property type="entry name" value="KAS_I_II"/>
    <property type="match status" value="1"/>
</dbReference>
<feature type="domain" description="Ketosynthase family 3 (KS3)" evidence="5">
    <location>
        <begin position="1"/>
        <end position="406"/>
    </location>
</feature>
<dbReference type="SUPFAM" id="SSF53901">
    <property type="entry name" value="Thiolase-like"/>
    <property type="match status" value="2"/>
</dbReference>
<evidence type="ECO:0000256" key="2">
    <source>
        <dbReference type="ARBA" id="ARBA00008467"/>
    </source>
</evidence>
<evidence type="ECO:0000256" key="1">
    <source>
        <dbReference type="ARBA" id="ARBA00005194"/>
    </source>
</evidence>
<evidence type="ECO:0000256" key="4">
    <source>
        <dbReference type="RuleBase" id="RU003694"/>
    </source>
</evidence>
<dbReference type="InterPro" id="IPR016039">
    <property type="entry name" value="Thiolase-like"/>
</dbReference>
<gene>
    <name evidence="6" type="ORF">FEI13_07540</name>
</gene>
<evidence type="ECO:0000256" key="3">
    <source>
        <dbReference type="ARBA" id="ARBA00022679"/>
    </source>
</evidence>
<dbReference type="AlphaFoldDB" id="A0A5R8MIJ0"/>
<dbReference type="Gene3D" id="3.40.47.10">
    <property type="match status" value="1"/>
</dbReference>
<dbReference type="Pfam" id="PF00109">
    <property type="entry name" value="ketoacyl-synt"/>
    <property type="match status" value="1"/>
</dbReference>
<dbReference type="OrthoDB" id="9808669at2"/>
<dbReference type="InterPro" id="IPR020841">
    <property type="entry name" value="PKS_Beta-ketoAc_synthase_dom"/>
</dbReference>
<protein>
    <submittedName>
        <fullName evidence="6">Beta-ketoacyl-[acyl-carrier-protein] synthase family protein</fullName>
    </submittedName>
</protein>
<dbReference type="NCBIfam" id="NF006618">
    <property type="entry name" value="PRK09185.1"/>
    <property type="match status" value="1"/>
</dbReference>
<dbReference type="SMART" id="SM00825">
    <property type="entry name" value="PKS_KS"/>
    <property type="match status" value="1"/>
</dbReference>
<evidence type="ECO:0000313" key="6">
    <source>
        <dbReference type="EMBL" id="TLF51785.1"/>
    </source>
</evidence>
<dbReference type="UniPathway" id="UPA00094"/>
<dbReference type="PANTHER" id="PTHR11712">
    <property type="entry name" value="POLYKETIDE SYNTHASE-RELATED"/>
    <property type="match status" value="1"/>
</dbReference>
<dbReference type="RefSeq" id="WP_138180933.1">
    <property type="nucleotide sequence ID" value="NZ_VBUI01000009.1"/>
</dbReference>
<reference evidence="6 7" key="1">
    <citation type="journal article" date="2007" name="Int. J. Syst. Evol. Microbiol.">
        <title>Halomonas saccharevitans sp. nov., Halomonas arcis sp. nov. and Halomonas subterranea sp. nov., halophilic bacteria isolated from hypersaline environments of China.</title>
        <authorList>
            <person name="Xu X.W."/>
            <person name="Wu Y.H."/>
            <person name="Zhou Z."/>
            <person name="Wang C.S."/>
            <person name="Zhou Y.G."/>
            <person name="Zhang H.B."/>
            <person name="Wang Y."/>
            <person name="Wu M."/>
        </authorList>
    </citation>
    <scope>NUCLEOTIDE SEQUENCE [LARGE SCALE GENOMIC DNA]</scope>
    <source>
        <strain evidence="6 7">TBZ3</strain>
    </source>
</reference>
<comment type="similarity">
    <text evidence="2 4">Belongs to the thiolase-like superfamily. Beta-ketoacyl-ACP synthases family.</text>
</comment>
<evidence type="ECO:0000259" key="5">
    <source>
        <dbReference type="PROSITE" id="PS52004"/>
    </source>
</evidence>
<dbReference type="InterPro" id="IPR014030">
    <property type="entry name" value="Ketoacyl_synth_N"/>
</dbReference>
<proteinExistence type="inferred from homology"/>
<dbReference type="PROSITE" id="PS00606">
    <property type="entry name" value="KS3_1"/>
    <property type="match status" value="1"/>
</dbReference>
<organism evidence="6 7">
    <name type="scientific">Halomonas urmiana</name>
    <dbReference type="NCBI Taxonomy" id="490901"/>
    <lineage>
        <taxon>Bacteria</taxon>
        <taxon>Pseudomonadati</taxon>
        <taxon>Pseudomonadota</taxon>
        <taxon>Gammaproteobacteria</taxon>
        <taxon>Oceanospirillales</taxon>
        <taxon>Halomonadaceae</taxon>
        <taxon>Halomonas</taxon>
    </lineage>
</organism>
<keyword evidence="7" id="KW-1185">Reference proteome</keyword>